<evidence type="ECO:0000256" key="1">
    <source>
        <dbReference type="SAM" id="MobiDB-lite"/>
    </source>
</evidence>
<sequence>MKPYDGGKSEDGSDKGTRTQHHGWEKQYCRGEGVASSEISSRYVETI</sequence>
<dbReference type="AlphaFoldDB" id="H0EMJ2"/>
<evidence type="ECO:0000313" key="3">
    <source>
        <dbReference type="Proteomes" id="UP000005446"/>
    </source>
</evidence>
<proteinExistence type="predicted"/>
<name>H0EMJ2_GLAL7</name>
<dbReference type="InParanoid" id="H0EMJ2"/>
<dbReference type="HOGENOM" id="CLU_3175490_0_0_1"/>
<dbReference type="Proteomes" id="UP000005446">
    <property type="component" value="Unassembled WGS sequence"/>
</dbReference>
<organism evidence="2 3">
    <name type="scientific">Glarea lozoyensis (strain ATCC 74030 / MF5533)</name>
    <dbReference type="NCBI Taxonomy" id="1104152"/>
    <lineage>
        <taxon>Eukaryota</taxon>
        <taxon>Fungi</taxon>
        <taxon>Dikarya</taxon>
        <taxon>Ascomycota</taxon>
        <taxon>Pezizomycotina</taxon>
        <taxon>Leotiomycetes</taxon>
        <taxon>Helotiales</taxon>
        <taxon>Helotiaceae</taxon>
        <taxon>Glarea</taxon>
    </lineage>
</organism>
<feature type="region of interest" description="Disordered" evidence="1">
    <location>
        <begin position="1"/>
        <end position="26"/>
    </location>
</feature>
<keyword evidence="3" id="KW-1185">Reference proteome</keyword>
<dbReference type="EMBL" id="AGUE01000089">
    <property type="protein sequence ID" value="EHL00332.1"/>
    <property type="molecule type" value="Genomic_DNA"/>
</dbReference>
<reference evidence="2 3" key="1">
    <citation type="journal article" date="2012" name="Eukaryot. Cell">
        <title>Genome sequence of the fungus Glarea lozoyensis: the first genome sequence of a species from the Helotiaceae family.</title>
        <authorList>
            <person name="Youssar L."/>
            <person name="Gruening B.A."/>
            <person name="Erxleben A."/>
            <person name="Guenther S."/>
            <person name="Huettel W."/>
        </authorList>
    </citation>
    <scope>NUCLEOTIDE SEQUENCE [LARGE SCALE GENOMIC DNA]</scope>
    <source>
        <strain evidence="3">ATCC 74030 / MF5533</strain>
    </source>
</reference>
<evidence type="ECO:0000313" key="2">
    <source>
        <dbReference type="EMBL" id="EHL00332.1"/>
    </source>
</evidence>
<accession>H0EMJ2</accession>
<comment type="caution">
    <text evidence="2">The sequence shown here is derived from an EMBL/GenBank/DDBJ whole genome shotgun (WGS) entry which is preliminary data.</text>
</comment>
<gene>
    <name evidence="2" type="ORF">M7I_3829</name>
</gene>
<protein>
    <submittedName>
        <fullName evidence="2">Uncharacterized protein</fullName>
    </submittedName>
</protein>